<feature type="transmembrane region" description="Helical" evidence="11">
    <location>
        <begin position="326"/>
        <end position="347"/>
    </location>
</feature>
<feature type="transmembrane region" description="Helical" evidence="11">
    <location>
        <begin position="1291"/>
        <end position="1309"/>
    </location>
</feature>
<feature type="transmembrane region" description="Helical" evidence="11">
    <location>
        <begin position="504"/>
        <end position="526"/>
    </location>
</feature>
<comment type="catalytic activity">
    <reaction evidence="9">
        <text>[(1-&gt;3)-beta-D-glucosyl](n) + UDP-alpha-D-glucose = [(1-&gt;3)-beta-D-glucosyl](n+1) + UDP + H(+)</text>
        <dbReference type="Rhea" id="RHEA:21476"/>
        <dbReference type="Rhea" id="RHEA-COMP:11146"/>
        <dbReference type="Rhea" id="RHEA-COMP:14303"/>
        <dbReference type="ChEBI" id="CHEBI:15378"/>
        <dbReference type="ChEBI" id="CHEBI:37671"/>
        <dbReference type="ChEBI" id="CHEBI:58223"/>
        <dbReference type="ChEBI" id="CHEBI:58885"/>
        <dbReference type="EC" id="2.4.1.34"/>
    </reaction>
</comment>
<protein>
    <recommendedName>
        <fullName evidence="3">1,3-beta-glucan synthase</fullName>
        <ecNumber evidence="3">2.4.1.34</ecNumber>
    </recommendedName>
</protein>
<feature type="transmembrane region" description="Helical" evidence="11">
    <location>
        <begin position="1879"/>
        <end position="1900"/>
    </location>
</feature>
<dbReference type="SUPFAM" id="SSF103473">
    <property type="entry name" value="MFS general substrate transporter"/>
    <property type="match status" value="1"/>
</dbReference>
<feature type="transmembrane region" description="Helical" evidence="11">
    <location>
        <begin position="2069"/>
        <end position="2092"/>
    </location>
</feature>
<evidence type="ECO:0000256" key="1">
    <source>
        <dbReference type="ARBA" id="ARBA00004141"/>
    </source>
</evidence>
<comment type="subcellular location">
    <subcellularLocation>
        <location evidence="1">Membrane</location>
        <topology evidence="1">Multi-pass membrane protein</topology>
    </subcellularLocation>
</comment>
<feature type="transmembrane region" description="Helical" evidence="11">
    <location>
        <begin position="463"/>
        <end position="484"/>
    </location>
</feature>
<dbReference type="EMBL" id="FR824185">
    <property type="protein sequence ID" value="CCA22009.1"/>
    <property type="molecule type" value="Genomic_DNA"/>
</dbReference>
<feature type="transmembrane region" description="Helical" evidence="11">
    <location>
        <begin position="1356"/>
        <end position="1373"/>
    </location>
</feature>
<evidence type="ECO:0000256" key="6">
    <source>
        <dbReference type="ARBA" id="ARBA00022692"/>
    </source>
</evidence>
<dbReference type="InterPro" id="IPR026899">
    <property type="entry name" value="FKS1-like_dom1"/>
</dbReference>
<feature type="transmembrane region" description="Helical" evidence="11">
    <location>
        <begin position="1626"/>
        <end position="1648"/>
    </location>
</feature>
<dbReference type="Pfam" id="PF00083">
    <property type="entry name" value="Sugar_tr"/>
    <property type="match status" value="1"/>
</dbReference>
<feature type="transmembrane region" description="Helical" evidence="11">
    <location>
        <begin position="1793"/>
        <end position="1812"/>
    </location>
</feature>
<feature type="transmembrane region" description="Helical" evidence="11">
    <location>
        <begin position="2038"/>
        <end position="2057"/>
    </location>
</feature>
<dbReference type="GO" id="GO:0006075">
    <property type="term" value="P:(1-&gt;3)-beta-D-glucan biosynthetic process"/>
    <property type="evidence" value="ECO:0007669"/>
    <property type="project" value="InterPro"/>
</dbReference>
<keyword evidence="8 11" id="KW-0472">Membrane</keyword>
<feature type="transmembrane region" description="Helical" evidence="11">
    <location>
        <begin position="1448"/>
        <end position="1467"/>
    </location>
</feature>
<evidence type="ECO:0000256" key="5">
    <source>
        <dbReference type="ARBA" id="ARBA00022679"/>
    </source>
</evidence>
<dbReference type="HOGENOM" id="CLU_000742_1_0_1"/>
<accession>F0WL49</accession>
<comment type="similarity">
    <text evidence="2">Belongs to the glycosyltransferase 48 family.</text>
</comment>
<dbReference type="GO" id="GO:0000148">
    <property type="term" value="C:1,3-beta-D-glucan synthase complex"/>
    <property type="evidence" value="ECO:0007669"/>
    <property type="project" value="InterPro"/>
</dbReference>
<dbReference type="InterPro" id="IPR003440">
    <property type="entry name" value="Glyco_trans_48_dom"/>
</dbReference>
<name>F0WL49_9STRA</name>
<organism evidence="13">
    <name type="scientific">Albugo laibachii Nc14</name>
    <dbReference type="NCBI Taxonomy" id="890382"/>
    <lineage>
        <taxon>Eukaryota</taxon>
        <taxon>Sar</taxon>
        <taxon>Stramenopiles</taxon>
        <taxon>Oomycota</taxon>
        <taxon>Peronosporomycetes</taxon>
        <taxon>Albuginales</taxon>
        <taxon>Albuginaceae</taxon>
        <taxon>Albugo</taxon>
    </lineage>
</organism>
<dbReference type="InterPro" id="IPR036259">
    <property type="entry name" value="MFS_trans_sf"/>
</dbReference>
<feature type="transmembrane region" description="Helical" evidence="11">
    <location>
        <begin position="1740"/>
        <end position="1763"/>
    </location>
</feature>
<evidence type="ECO:0000256" key="4">
    <source>
        <dbReference type="ARBA" id="ARBA00022676"/>
    </source>
</evidence>
<feature type="transmembrane region" description="Helical" evidence="11">
    <location>
        <begin position="1843"/>
        <end position="1867"/>
    </location>
</feature>
<gene>
    <name evidence="13" type="ORF">ALNC14_081520</name>
</gene>
<feature type="domain" description="Major facilitator superfamily (MFS) profile" evidence="12">
    <location>
        <begin position="1741"/>
        <end position="2161"/>
    </location>
</feature>
<evidence type="ECO:0000256" key="10">
    <source>
        <dbReference type="SAM" id="MobiDB-lite"/>
    </source>
</evidence>
<keyword evidence="6 11" id="KW-0812">Transmembrane</keyword>
<feature type="transmembrane region" description="Helical" evidence="11">
    <location>
        <begin position="368"/>
        <end position="396"/>
    </location>
</feature>
<feature type="transmembrane region" description="Helical" evidence="11">
    <location>
        <begin position="276"/>
        <end position="299"/>
    </location>
</feature>
<keyword evidence="7 11" id="KW-1133">Transmembrane helix</keyword>
<dbReference type="Pfam" id="PF02364">
    <property type="entry name" value="Glucan_synthase"/>
    <property type="match status" value="1"/>
</dbReference>
<proteinExistence type="inferred from homology"/>
<evidence type="ECO:0000313" key="13">
    <source>
        <dbReference type="EMBL" id="CCA22009.1"/>
    </source>
</evidence>
<dbReference type="GO" id="GO:0003843">
    <property type="term" value="F:1,3-beta-D-glucan synthase activity"/>
    <property type="evidence" value="ECO:0007669"/>
    <property type="project" value="UniProtKB-EC"/>
</dbReference>
<feature type="transmembrane region" description="Helical" evidence="11">
    <location>
        <begin position="408"/>
        <end position="429"/>
    </location>
</feature>
<keyword evidence="5" id="KW-0808">Transferase</keyword>
<keyword evidence="4" id="KW-0328">Glycosyltransferase</keyword>
<dbReference type="Gene3D" id="1.20.1250.20">
    <property type="entry name" value="MFS general substrate transporter like domains"/>
    <property type="match status" value="1"/>
</dbReference>
<dbReference type="PANTHER" id="PTHR12741:SF48">
    <property type="entry name" value="1,3-BETA-GLUCAN SYNTHASE COMPONENT FKS1-RELATED"/>
    <property type="match status" value="1"/>
</dbReference>
<evidence type="ECO:0000256" key="7">
    <source>
        <dbReference type="ARBA" id="ARBA00022989"/>
    </source>
</evidence>
<dbReference type="Pfam" id="PF14288">
    <property type="entry name" value="FKS1_dom1"/>
    <property type="match status" value="1"/>
</dbReference>
<dbReference type="EC" id="2.4.1.34" evidence="3"/>
<feature type="transmembrane region" description="Helical" evidence="11">
    <location>
        <begin position="2104"/>
        <end position="2124"/>
    </location>
</feature>
<sequence>MDRARARTPSRRRADSNYFELDADRRRTKSDRGDCFSQRIESLNITSTHASQSVGDLDNDEISIDFCCDLLHVKFGFQEGSIANQREHVLLLLANAKARTGLSEPVDHYINQLHSKLFSNYKDWCQFLSTKAAHFEYDRQKTQIRHPFHMEIMLYFLIWGEGANLRHMPECLCYIYHKMLLLLNERIALPITQEEGWFLNEIARPIWKVCSNMQRRNTLGKPLEHVQVCNYDDINEYFWRPHCLQVDVTQVGYEMTKSHGKTFYEHRSLFTFMLNYYRIFQFNFMFLLALIVLAFAVTISPNGGHDGFSQFGRLGETVSPFTSQELHLALLSLPFGLALLCLFKCLLELAHSVHIICSREPSSSSSRSFTYFTALWIRIIWHSGFSFLLGLMIVIPFRDASNTKLLDFWVLAVLIYLVPGIALVCANAFHPQLIYATALRKFVREGDTCYVGRKMTPPFVYRVQYTVFWLILWTLKAIISYFILVRPLMLPSLAVYEMNLDYKVSLVSFSNIGVLVAYWAPSVFIFNYDTQIYFTIFQALLGAFQGWRMKTGEIRGEKEMSKAFRLAPQLFDQKIVTGLARSTDAAATGMHSTGKAGTVAAYESQMMLRFVVVWNEIVNSFREGDLLDDKEAAILQYDIRSNGEVFEPVFLSAGKLSEASAIAIRAAKEGKGESQFQVSLVESDCLSAIRSFFTASWYVLETLFGNQDANVLDGIRMIEEIASNGAFMRSFLVTELGRLRVAALDVLEEILDLPDPDTQSTHLPGAYVHNMGVIRNFVSRMEVLLSSLDTFCTAPELQGKFLHTKFCSSSSGYLVAAQGLVNLYQSDVAMGAATRACLLLSLDKAEAMPRCVEARRRLGFFMKSLVMEIPQLSSIHEMRSFSVVTPFYAETVLFSIQDLNNPLVNHPIFQNVEEGGKNLTILKYLNKIHPEEWENFLERIDVGSAEEAQQHFPQEIRLWASYRGQTLARTVQGMMLYEEAIKILHWLEIGSGHGRTAEQKQEQLQDMVRLKFSYVCACQVYGKHRAENQAQADDIDYLLKEYPNLRVAYVDTLTDSNTNTKVYDSVLIKSQGPEIVEVYRFQLPGDPIIGEGKPENQNNAVHFTRGEFVQTIDMNQQHYFEECLKMPQLLRTAELHPCKLPVSIIGMREHIFTGNASSLAKFKTWQELVFVTLSQRVLATPLYVRMHYGHPDIFDKVFALTRGGLSKASKGINLSEDVFAGFNATLRGGVVTHVEFMQCGKGRDVALSQISMFEGKLANGAGETSLAREAHRMGQFMDFFRLNSMYYSHTGFYFATWMTIVTTFVYMYSKVYVALAGVQEQVILKMNSTDILTRNEAFGFPTRAYEDSNDIINTQYYIQAGLFLSLPLVMVYFGEMGIRHGLLRLIEMVITGGPFFFIFQVGTTMHYFDNNLVHGEAQYKATGRGFKITRELYVLLYKAYSASHFRRAFELIGLCLIYWIFGDFHICQTEFLVDNSFAADFCKTAQGFGVQTFAIWTIAMTWILAPFLFNTDGLDFEKTKADVRAWATWMYAEEDFCDQDGTMNGGWVGWWKNDLKLFHNSRPIARFTVILRESRHFILMWYIITLRWEMVAVGVVAGCVLLTLIFLKLSSGIGVRMRAWKPRNRLVAYCLTLMVVVVSSVLTVLLGFQADGKDVMSLFFGYMAGLYGLNETARMYSFASASIASSIVFQQLAFLFDFLFCVAMIIPLFVMSGVPFLNIIQTRMMYNKGFSQVVSASSQYAFSLAAYMGILGGGGCGWILYVFSVLESSPEFISYATNFGLLDGKAGDGTFTYVFYIACTLASLGGGILNFFFGRRLSIVCGGLVTVIGMICITAAASHGDGMLLTGMALMGSSIGIILPTIAVYVYEISTREVRSKSLLILGTGFILGTLVGTICMSSNHETGWVWQIFVATIALSLVTPSVYLFPESPYWIYMRHGLDACERCLIILRRKEGVTEELKSIREETLVDARGSLVYKLSLGLTLVLLSGFCHGGLTIYMTHSLESVANTWDFFANCIALQLVGAIMSFFVIDRISLRRLLLGTLFPIAICVSILGFYATTSWSDRSGLILLQVVGLVLYFFIGLGTSTSLWVSCIGLFPTKQRAGVAIVYFMVYFSVTLVAVYVRSNYSSGHWMESIYLFVMAGMCLVAVVLLFGAGDLKNGLISTKREMESEHTRLRRMRSGRPSGRSGGVARSRNISRSRNRSQSSKSGYQLYESPAASAAPI</sequence>
<feature type="compositionally biased region" description="Low complexity" evidence="10">
    <location>
        <begin position="2183"/>
        <end position="2196"/>
    </location>
</feature>
<feature type="transmembrane region" description="Helical" evidence="11">
    <location>
        <begin position="1980"/>
        <end position="2000"/>
    </location>
</feature>
<dbReference type="InterPro" id="IPR005828">
    <property type="entry name" value="MFS_sugar_transport-like"/>
</dbReference>
<dbReference type="SMART" id="SM01205">
    <property type="entry name" value="FKS1_dom1"/>
    <property type="match status" value="1"/>
</dbReference>
<feature type="transmembrane region" description="Helical" evidence="11">
    <location>
        <begin position="1385"/>
        <end position="1408"/>
    </location>
</feature>
<dbReference type="PROSITE" id="PS50850">
    <property type="entry name" value="MFS"/>
    <property type="match status" value="1"/>
</dbReference>
<evidence type="ECO:0000256" key="2">
    <source>
        <dbReference type="ARBA" id="ARBA00009040"/>
    </source>
</evidence>
<evidence type="ECO:0000256" key="8">
    <source>
        <dbReference type="ARBA" id="ARBA00023136"/>
    </source>
</evidence>
<feature type="transmembrane region" description="Helical" evidence="11">
    <location>
        <begin position="1906"/>
        <end position="1926"/>
    </location>
</feature>
<reference evidence="13" key="1">
    <citation type="journal article" date="2011" name="PLoS Biol.">
        <title>Gene gain and loss during evolution of obligate parasitism in the white rust pathogen of Arabidopsis thaliana.</title>
        <authorList>
            <person name="Kemen E."/>
            <person name="Gardiner A."/>
            <person name="Schultz-Larsen T."/>
            <person name="Kemen A.C."/>
            <person name="Balmuth A.L."/>
            <person name="Robert-Seilaniantz A."/>
            <person name="Bailey K."/>
            <person name="Holub E."/>
            <person name="Studholme D.J."/>
            <person name="Maclean D."/>
            <person name="Jones J.D."/>
        </authorList>
    </citation>
    <scope>NUCLEOTIDE SEQUENCE</scope>
</reference>
<reference evidence="13" key="2">
    <citation type="submission" date="2011-02" db="EMBL/GenBank/DDBJ databases">
        <authorList>
            <person name="MacLean D."/>
        </authorList>
    </citation>
    <scope>NUCLEOTIDE SEQUENCE</scope>
</reference>
<feature type="transmembrane region" description="Helical" evidence="11">
    <location>
        <begin position="2136"/>
        <end position="2157"/>
    </location>
</feature>
<evidence type="ECO:0000256" key="11">
    <source>
        <dbReference type="SAM" id="Phobius"/>
    </source>
</evidence>
<evidence type="ECO:0000256" key="9">
    <source>
        <dbReference type="ARBA" id="ARBA00047777"/>
    </source>
</evidence>
<feature type="region of interest" description="Disordered" evidence="10">
    <location>
        <begin position="2170"/>
        <end position="2225"/>
    </location>
</feature>
<dbReference type="InterPro" id="IPR020846">
    <property type="entry name" value="MFS_dom"/>
</dbReference>
<evidence type="ECO:0000256" key="3">
    <source>
        <dbReference type="ARBA" id="ARBA00012589"/>
    </source>
</evidence>
<feature type="transmembrane region" description="Helical" evidence="11">
    <location>
        <begin position="2012"/>
        <end position="2031"/>
    </location>
</feature>
<dbReference type="GO" id="GO:0005886">
    <property type="term" value="C:plasma membrane"/>
    <property type="evidence" value="ECO:0007669"/>
    <property type="project" value="TreeGrafter"/>
</dbReference>
<feature type="transmembrane region" description="Helical" evidence="11">
    <location>
        <begin position="1692"/>
        <end position="1719"/>
    </location>
</feature>
<dbReference type="PANTHER" id="PTHR12741">
    <property type="entry name" value="LYST-INTERACTING PROTEIN LIP5 DOPAMINE RESPONSIVE PROTEIN DRG-1"/>
    <property type="match status" value="1"/>
</dbReference>
<dbReference type="GO" id="GO:0022857">
    <property type="term" value="F:transmembrane transporter activity"/>
    <property type="evidence" value="ECO:0007669"/>
    <property type="project" value="InterPro"/>
</dbReference>
<feature type="transmembrane region" description="Helical" evidence="11">
    <location>
        <begin position="1488"/>
        <end position="1509"/>
    </location>
</feature>
<evidence type="ECO:0000259" key="12">
    <source>
        <dbReference type="PROSITE" id="PS50850"/>
    </source>
</evidence>
<feature type="transmembrane region" description="Helical" evidence="11">
    <location>
        <begin position="1819"/>
        <end position="1837"/>
    </location>
</feature>
<feature type="transmembrane region" description="Helical" evidence="11">
    <location>
        <begin position="1579"/>
        <end position="1606"/>
    </location>
</feature>